<dbReference type="Gene3D" id="3.40.50.720">
    <property type="entry name" value="NAD(P)-binding Rossmann-like Domain"/>
    <property type="match status" value="1"/>
</dbReference>
<dbReference type="Gene3D" id="3.40.630.30">
    <property type="match status" value="1"/>
</dbReference>
<dbReference type="SUPFAM" id="SSF51735">
    <property type="entry name" value="NAD(P)-binding Rossmann-fold domains"/>
    <property type="match status" value="1"/>
</dbReference>
<dbReference type="PROSITE" id="PS51186">
    <property type="entry name" value="GNAT"/>
    <property type="match status" value="1"/>
</dbReference>
<dbReference type="GO" id="GO:0000166">
    <property type="term" value="F:nucleotide binding"/>
    <property type="evidence" value="ECO:0007669"/>
    <property type="project" value="InterPro"/>
</dbReference>
<dbReference type="PANTHER" id="PTHR43377">
    <property type="entry name" value="BILIVERDIN REDUCTASE A"/>
    <property type="match status" value="1"/>
</dbReference>
<dbReference type="PANTHER" id="PTHR43377:SF12">
    <property type="entry name" value="BINDING ROSSMANN FOLD OXIDOREDUCTASE, PUTATIVE (AFU_ORTHOLOGUE AFUA_3G11840)-RELATED"/>
    <property type="match status" value="1"/>
</dbReference>
<evidence type="ECO:0000313" key="2">
    <source>
        <dbReference type="EMBL" id="VIO63930.1"/>
    </source>
</evidence>
<dbReference type="Gene3D" id="3.30.360.10">
    <property type="entry name" value="Dihydrodipicolinate Reductase, domain 2"/>
    <property type="match status" value="1"/>
</dbReference>
<reference evidence="2" key="1">
    <citation type="submission" date="2019-04" db="EMBL/GenBank/DDBJ databases">
        <authorList>
            <person name="Melise S."/>
            <person name="Noan J."/>
            <person name="Okalmin O."/>
        </authorList>
    </citation>
    <scope>NUCLEOTIDE SEQUENCE</scope>
    <source>
        <strain evidence="2">FN9</strain>
    </source>
</reference>
<dbReference type="CDD" id="cd04301">
    <property type="entry name" value="NAT_SF"/>
    <property type="match status" value="1"/>
</dbReference>
<dbReference type="Pfam" id="PF00583">
    <property type="entry name" value="Acetyltransf_1"/>
    <property type="match status" value="1"/>
</dbReference>
<dbReference type="Pfam" id="PF01408">
    <property type="entry name" value="GFO_IDH_MocA"/>
    <property type="match status" value="1"/>
</dbReference>
<dbReference type="EMBL" id="CAAKMV010000185">
    <property type="protein sequence ID" value="VIO63930.1"/>
    <property type="molecule type" value="Genomic_DNA"/>
</dbReference>
<dbReference type="InterPro" id="IPR000683">
    <property type="entry name" value="Gfo/Idh/MocA-like_OxRdtase_N"/>
</dbReference>
<dbReference type="SUPFAM" id="SSF55729">
    <property type="entry name" value="Acyl-CoA N-acyltransferases (Nat)"/>
    <property type="match status" value="1"/>
</dbReference>
<name>A0A4E9ENQ3_GIBZA</name>
<feature type="domain" description="N-acetyltransferase" evidence="1">
    <location>
        <begin position="25"/>
        <end position="173"/>
    </location>
</feature>
<dbReference type="InterPro" id="IPR036291">
    <property type="entry name" value="NAD(P)-bd_dom_sf"/>
</dbReference>
<dbReference type="InterPro" id="IPR016181">
    <property type="entry name" value="Acyl_CoA_acyltransferase"/>
</dbReference>
<dbReference type="InterPro" id="IPR051450">
    <property type="entry name" value="Gfo/Idh/MocA_Oxidoreductases"/>
</dbReference>
<proteinExistence type="predicted"/>
<gene>
    <name evidence="2" type="ORF">FUG_LOCUS542068</name>
</gene>
<dbReference type="SUPFAM" id="SSF55347">
    <property type="entry name" value="Glyceraldehyde-3-phosphate dehydrogenase-like, C-terminal domain"/>
    <property type="match status" value="1"/>
</dbReference>
<dbReference type="AlphaFoldDB" id="A0A4E9ENQ3"/>
<sequence>MVTTGPLFPPDLIGADVVSSFPQGYTIRPLERGDYAKGFLDCLSVLSDVGNVSQDQFEERFDWMKIQGQGVHFHVVIEHENRIVGTGAIIVERKFIHNLGLIGHIEEIAIGKDFQGKGLGLKLLASLSSIAKNVGCYKTTLGTSPDNEPFYVKCGYNNTLKSQRNPIIGDKCDRLSSSIVVATPDIHGDLSSNKLVYTKFIICNQISLGIFTMAPHAEQDESTPGITRLPPPARPAFSASPPRLLIIGAGNRGKAYAEAIKNASNGVIVGVVEPIALKRRHLGRKYIWGTREPTPGEEFSDWPEFVEWELSRRQKAASGATDVPEGVDAVFVCVQDGMHKDVVLGLAPLKLHIMCEKPLAPNLEDCMAIYNSLSPDSSGCSEKLFAIGHVLRYSPHNIMMRKLLLEDKVIGDIMAVNHTEPVGWYHFTHSYVRGNWRNEKAAAPSLLAKSCHDMDILYWILAASPPGSNKPTHVPKDISSSGSLQYFRKERKPVEAGNATNCLSCAYEPSCQFSAKRIYTGADLKSQQQEHFCTVVAPEIEDCVPNSDPEIAKKAILSKLAEDYSEDTSAEDVSKRNTFGRCVYECDNDVCDNQVVTLSWDADPVAAPGETPLQALSGRGSKTATLHMVAFTEKICTRFTHIYGVHGEMYADSSSITVTDFRTCKKTVHYPHIPEGGGHGDGDEGLTRQFVLAVDRVKNHGEKVSMAQREYIKCNLRDVLMSHSMVFAAEEARKGRKVIDFQEWFEKEVMIKLRT</sequence>
<protein>
    <recommendedName>
        <fullName evidence="1">N-acetyltransferase domain-containing protein</fullName>
    </recommendedName>
</protein>
<dbReference type="InterPro" id="IPR000182">
    <property type="entry name" value="GNAT_dom"/>
</dbReference>
<evidence type="ECO:0000259" key="1">
    <source>
        <dbReference type="PROSITE" id="PS51186"/>
    </source>
</evidence>
<dbReference type="GO" id="GO:0016747">
    <property type="term" value="F:acyltransferase activity, transferring groups other than amino-acyl groups"/>
    <property type="evidence" value="ECO:0007669"/>
    <property type="project" value="InterPro"/>
</dbReference>
<organism evidence="2">
    <name type="scientific">Gibberella zeae</name>
    <name type="common">Wheat head blight fungus</name>
    <name type="synonym">Fusarium graminearum</name>
    <dbReference type="NCBI Taxonomy" id="5518"/>
    <lineage>
        <taxon>Eukaryota</taxon>
        <taxon>Fungi</taxon>
        <taxon>Dikarya</taxon>
        <taxon>Ascomycota</taxon>
        <taxon>Pezizomycotina</taxon>
        <taxon>Sordariomycetes</taxon>
        <taxon>Hypocreomycetidae</taxon>
        <taxon>Hypocreales</taxon>
        <taxon>Nectriaceae</taxon>
        <taxon>Fusarium</taxon>
    </lineage>
</organism>
<accession>A0A4E9ENQ3</accession>